<dbReference type="Pfam" id="PF00989">
    <property type="entry name" value="PAS"/>
    <property type="match status" value="1"/>
</dbReference>
<dbReference type="Proteomes" id="UP000630528">
    <property type="component" value="Unassembled WGS sequence"/>
</dbReference>
<dbReference type="InterPro" id="IPR003594">
    <property type="entry name" value="HATPase_dom"/>
</dbReference>
<dbReference type="SMART" id="SM00387">
    <property type="entry name" value="HATPase_c"/>
    <property type="match status" value="1"/>
</dbReference>
<evidence type="ECO:0000256" key="1">
    <source>
        <dbReference type="ARBA" id="ARBA00000085"/>
    </source>
</evidence>
<evidence type="ECO:0000313" key="16">
    <source>
        <dbReference type="Proteomes" id="UP000630528"/>
    </source>
</evidence>
<dbReference type="SMART" id="SM00091">
    <property type="entry name" value="PAS"/>
    <property type="match status" value="1"/>
</dbReference>
<dbReference type="Pfam" id="PF00512">
    <property type="entry name" value="HisKA"/>
    <property type="match status" value="1"/>
</dbReference>
<comment type="catalytic activity">
    <reaction evidence="1">
        <text>ATP + protein L-histidine = ADP + protein N-phospho-L-histidine.</text>
        <dbReference type="EC" id="2.7.13.3"/>
    </reaction>
</comment>
<keyword evidence="10" id="KW-1133">Transmembrane helix</keyword>
<dbReference type="Pfam" id="PF02518">
    <property type="entry name" value="HATPase_c"/>
    <property type="match status" value="1"/>
</dbReference>
<evidence type="ECO:0000259" key="12">
    <source>
        <dbReference type="PROSITE" id="PS50112"/>
    </source>
</evidence>
<dbReference type="PROSITE" id="PS50885">
    <property type="entry name" value="HAMP"/>
    <property type="match status" value="1"/>
</dbReference>
<dbReference type="InterPro" id="IPR000700">
    <property type="entry name" value="PAS-assoc_C"/>
</dbReference>
<gene>
    <name evidence="15" type="ORF">JJB11_10495</name>
</gene>
<feature type="domain" description="Histidine kinase" evidence="11">
    <location>
        <begin position="525"/>
        <end position="743"/>
    </location>
</feature>
<feature type="domain" description="HAMP" evidence="14">
    <location>
        <begin position="311"/>
        <end position="363"/>
    </location>
</feature>
<dbReference type="EC" id="2.7.13.3" evidence="3"/>
<dbReference type="PROSITE" id="PS50113">
    <property type="entry name" value="PAC"/>
    <property type="match status" value="1"/>
</dbReference>
<evidence type="ECO:0000256" key="4">
    <source>
        <dbReference type="ARBA" id="ARBA00022553"/>
    </source>
</evidence>
<keyword evidence="16" id="KW-1185">Reference proteome</keyword>
<dbReference type="InterPro" id="IPR003661">
    <property type="entry name" value="HisK_dim/P_dom"/>
</dbReference>
<keyword evidence="5" id="KW-0808">Transferase</keyword>
<evidence type="ECO:0000256" key="5">
    <source>
        <dbReference type="ARBA" id="ARBA00022679"/>
    </source>
</evidence>
<dbReference type="AlphaFoldDB" id="A0A934TS04"/>
<feature type="coiled-coil region" evidence="9">
    <location>
        <begin position="351"/>
        <end position="389"/>
    </location>
</feature>
<reference evidence="15" key="2">
    <citation type="submission" date="2021-01" db="EMBL/GenBank/DDBJ databases">
        <authorList>
            <person name="Kang M."/>
        </authorList>
    </citation>
    <scope>NUCLEOTIDE SEQUENCE</scope>
    <source>
        <strain evidence="15">KACC 17527</strain>
    </source>
</reference>
<dbReference type="Gene3D" id="3.30.450.20">
    <property type="entry name" value="PAS domain"/>
    <property type="match status" value="2"/>
</dbReference>
<dbReference type="SMART" id="SM00388">
    <property type="entry name" value="HisKA"/>
    <property type="match status" value="1"/>
</dbReference>
<dbReference type="InterPro" id="IPR013767">
    <property type="entry name" value="PAS_fold"/>
</dbReference>
<evidence type="ECO:0000256" key="6">
    <source>
        <dbReference type="ARBA" id="ARBA00022777"/>
    </source>
</evidence>
<dbReference type="GO" id="GO:0000155">
    <property type="term" value="F:phosphorelay sensor kinase activity"/>
    <property type="evidence" value="ECO:0007669"/>
    <property type="project" value="InterPro"/>
</dbReference>
<evidence type="ECO:0000259" key="11">
    <source>
        <dbReference type="PROSITE" id="PS50109"/>
    </source>
</evidence>
<dbReference type="SUPFAM" id="SSF55874">
    <property type="entry name" value="ATPase domain of HSP90 chaperone/DNA topoisomerase II/histidine kinase"/>
    <property type="match status" value="1"/>
</dbReference>
<dbReference type="NCBIfam" id="TIGR00229">
    <property type="entry name" value="sensory_box"/>
    <property type="match status" value="1"/>
</dbReference>
<evidence type="ECO:0000256" key="8">
    <source>
        <dbReference type="ARBA" id="ARBA00023136"/>
    </source>
</evidence>
<dbReference type="CDD" id="cd00130">
    <property type="entry name" value="PAS"/>
    <property type="match status" value="1"/>
</dbReference>
<dbReference type="EMBL" id="JAEPWM010000003">
    <property type="protein sequence ID" value="MBK6006521.1"/>
    <property type="molecule type" value="Genomic_DNA"/>
</dbReference>
<dbReference type="InterPro" id="IPR036890">
    <property type="entry name" value="HATPase_C_sf"/>
</dbReference>
<reference evidence="15" key="1">
    <citation type="journal article" date="2012" name="J. Microbiol. Biotechnol.">
        <title>Ramlibacter ginsenosidimutans sp. nov., with ginsenoside-converting activity.</title>
        <authorList>
            <person name="Wang L."/>
            <person name="An D.S."/>
            <person name="Kim S.G."/>
            <person name="Jin F.X."/>
            <person name="Kim S.C."/>
            <person name="Lee S.T."/>
            <person name="Im W.T."/>
        </authorList>
    </citation>
    <scope>NUCLEOTIDE SEQUENCE</scope>
    <source>
        <strain evidence="15">KACC 17527</strain>
    </source>
</reference>
<keyword evidence="6" id="KW-0418">Kinase</keyword>
<evidence type="ECO:0000256" key="9">
    <source>
        <dbReference type="SAM" id="Coils"/>
    </source>
</evidence>
<dbReference type="InterPro" id="IPR000014">
    <property type="entry name" value="PAS"/>
</dbReference>
<keyword evidence="7" id="KW-0902">Two-component regulatory system</keyword>
<dbReference type="PROSITE" id="PS50112">
    <property type="entry name" value="PAS"/>
    <property type="match status" value="1"/>
</dbReference>
<dbReference type="CDD" id="cd00082">
    <property type="entry name" value="HisKA"/>
    <property type="match status" value="1"/>
</dbReference>
<feature type="domain" description="PAS" evidence="12">
    <location>
        <begin position="393"/>
        <end position="447"/>
    </location>
</feature>
<accession>A0A934TS04</accession>
<evidence type="ECO:0000256" key="2">
    <source>
        <dbReference type="ARBA" id="ARBA00004429"/>
    </source>
</evidence>
<evidence type="ECO:0000259" key="14">
    <source>
        <dbReference type="PROSITE" id="PS50885"/>
    </source>
</evidence>
<dbReference type="GO" id="GO:0006355">
    <property type="term" value="P:regulation of DNA-templated transcription"/>
    <property type="evidence" value="ECO:0007669"/>
    <property type="project" value="InterPro"/>
</dbReference>
<dbReference type="InterPro" id="IPR035965">
    <property type="entry name" value="PAS-like_dom_sf"/>
</dbReference>
<sequence length="744" mass="81225">MSAYKRVSLGAWLATAFSALSILLTVVMALVIERKAGEDVAAGIGSNMKVLAHQMTNRLDRGMFERYREVQLMAARLDRLPADLPVQLELDAAKNSYRYYLWLGVAGPDGTVLAASNGALVGDNVSNQPWFRDALQGVHLGHVQESSVLPALLTAGDAPQRFYDVAFPVQGRGGQRVLGAYVSWAWARDVRDAVFGSDPSRAEPLIVAADGRVLLGPADLEGRQLRVPSLALARAGKEGHTTERWPDGRTYVVGYDASEGFQSSPGAGWTILVRQDTDAAYAPVRALQRRVALGGGALALLFSLIGWLAARKIAQPVLGLAAAARRMEEAQVAEVETSSAYREVEVLGTALNSLLGKLAQKTGELHALNAELEQRVEQRTAELRDAFDRVRANEQRIQTIIEAAQDPFIAFDLRGRITDWSTQAEVVFGWGREEVLGRRAGELLLPKRSAADLDLALATYARTGRSQFLHRAVERVLVTRDGREIPVEVKIGLVSTGRERFFSAFLHDISQRKEVERLKDEFISTVSHELRTPLTAIYGSLNLMHSGLAGELPPDARELLSISHDSTERLIRLINDLLDLEKIASGKIEYRVQVQPLAPLVQQALRDTQPYSDGVRVELALQADADPLVGADADRIVQVCVNLLSNAVKFSQPGARVEVRVTQREGWARVSVTDQGSGVPAEFRDRVFERFAQADSSARRAKGGTGLGLAICRSIVEAHGGRIGFTSEPGVRTEFFFELPVAVG</sequence>
<protein>
    <recommendedName>
        <fullName evidence="3">histidine kinase</fullName>
        <ecNumber evidence="3">2.7.13.3</ecNumber>
    </recommendedName>
</protein>
<dbReference type="RefSeq" id="WP_201170061.1">
    <property type="nucleotide sequence ID" value="NZ_JAEPWM010000003.1"/>
</dbReference>
<feature type="transmembrane region" description="Helical" evidence="10">
    <location>
        <begin position="291"/>
        <end position="310"/>
    </location>
</feature>
<dbReference type="PANTHER" id="PTHR43047:SF72">
    <property type="entry name" value="OSMOSENSING HISTIDINE PROTEIN KINASE SLN1"/>
    <property type="match status" value="1"/>
</dbReference>
<feature type="transmembrane region" description="Helical" evidence="10">
    <location>
        <begin position="12"/>
        <end position="32"/>
    </location>
</feature>
<dbReference type="SUPFAM" id="SSF55785">
    <property type="entry name" value="PYP-like sensor domain (PAS domain)"/>
    <property type="match status" value="1"/>
</dbReference>
<dbReference type="FunFam" id="3.30.565.10:FF:000006">
    <property type="entry name" value="Sensor histidine kinase WalK"/>
    <property type="match status" value="1"/>
</dbReference>
<comment type="subcellular location">
    <subcellularLocation>
        <location evidence="2">Cell inner membrane</location>
        <topology evidence="2">Multi-pass membrane protein</topology>
    </subcellularLocation>
</comment>
<comment type="caution">
    <text evidence="15">The sequence shown here is derived from an EMBL/GenBank/DDBJ whole genome shotgun (WGS) entry which is preliminary data.</text>
</comment>
<dbReference type="Gene3D" id="6.10.340.10">
    <property type="match status" value="1"/>
</dbReference>
<dbReference type="InterPro" id="IPR003660">
    <property type="entry name" value="HAMP_dom"/>
</dbReference>
<dbReference type="SUPFAM" id="SSF47384">
    <property type="entry name" value="Homodimeric domain of signal transducing histidine kinase"/>
    <property type="match status" value="1"/>
</dbReference>
<keyword evidence="8 10" id="KW-0472">Membrane</keyword>
<evidence type="ECO:0000313" key="15">
    <source>
        <dbReference type="EMBL" id="MBK6006521.1"/>
    </source>
</evidence>
<dbReference type="GO" id="GO:0005886">
    <property type="term" value="C:plasma membrane"/>
    <property type="evidence" value="ECO:0007669"/>
    <property type="project" value="UniProtKB-SubCell"/>
</dbReference>
<dbReference type="PROSITE" id="PS50109">
    <property type="entry name" value="HIS_KIN"/>
    <property type="match status" value="1"/>
</dbReference>
<dbReference type="Gene3D" id="3.30.565.10">
    <property type="entry name" value="Histidine kinase-like ATPase, C-terminal domain"/>
    <property type="match status" value="1"/>
</dbReference>
<dbReference type="FunFam" id="1.10.287.130:FF:000001">
    <property type="entry name" value="Two-component sensor histidine kinase"/>
    <property type="match status" value="1"/>
</dbReference>
<dbReference type="InterPro" id="IPR004358">
    <property type="entry name" value="Sig_transdc_His_kin-like_C"/>
</dbReference>
<dbReference type="PANTHER" id="PTHR43047">
    <property type="entry name" value="TWO-COMPONENT HISTIDINE PROTEIN KINASE"/>
    <property type="match status" value="1"/>
</dbReference>
<keyword evidence="10" id="KW-0812">Transmembrane</keyword>
<dbReference type="CDD" id="cd18774">
    <property type="entry name" value="PDC2_HK_sensor"/>
    <property type="match status" value="1"/>
</dbReference>
<dbReference type="PRINTS" id="PR00344">
    <property type="entry name" value="BCTRLSENSOR"/>
</dbReference>
<keyword evidence="9" id="KW-0175">Coiled coil</keyword>
<dbReference type="GO" id="GO:0009927">
    <property type="term" value="F:histidine phosphotransfer kinase activity"/>
    <property type="evidence" value="ECO:0007669"/>
    <property type="project" value="TreeGrafter"/>
</dbReference>
<organism evidence="15 16">
    <name type="scientific">Ramlibacter ginsenosidimutans</name>
    <dbReference type="NCBI Taxonomy" id="502333"/>
    <lineage>
        <taxon>Bacteria</taxon>
        <taxon>Pseudomonadati</taxon>
        <taxon>Pseudomonadota</taxon>
        <taxon>Betaproteobacteria</taxon>
        <taxon>Burkholderiales</taxon>
        <taxon>Comamonadaceae</taxon>
        <taxon>Ramlibacter</taxon>
    </lineage>
</organism>
<proteinExistence type="predicted"/>
<dbReference type="InterPro" id="IPR005467">
    <property type="entry name" value="His_kinase_dom"/>
</dbReference>
<evidence type="ECO:0000256" key="10">
    <source>
        <dbReference type="SAM" id="Phobius"/>
    </source>
</evidence>
<evidence type="ECO:0000256" key="3">
    <source>
        <dbReference type="ARBA" id="ARBA00012438"/>
    </source>
</evidence>
<evidence type="ECO:0000259" key="13">
    <source>
        <dbReference type="PROSITE" id="PS50113"/>
    </source>
</evidence>
<evidence type="ECO:0000256" key="7">
    <source>
        <dbReference type="ARBA" id="ARBA00023012"/>
    </source>
</evidence>
<dbReference type="Gene3D" id="1.10.287.130">
    <property type="match status" value="1"/>
</dbReference>
<dbReference type="CDD" id="cd16922">
    <property type="entry name" value="HATPase_EvgS-ArcB-TorS-like"/>
    <property type="match status" value="1"/>
</dbReference>
<name>A0A934TS04_9BURK</name>
<feature type="domain" description="PAC" evidence="13">
    <location>
        <begin position="471"/>
        <end position="521"/>
    </location>
</feature>
<dbReference type="InterPro" id="IPR036097">
    <property type="entry name" value="HisK_dim/P_sf"/>
</dbReference>
<keyword evidence="4" id="KW-0597">Phosphoprotein</keyword>